<gene>
    <name evidence="5" type="ORF">JI435_161190</name>
</gene>
<dbReference type="VEuPathDB" id="FungiDB:JI435_161190"/>
<dbReference type="RefSeq" id="XP_001806246.1">
    <property type="nucleotide sequence ID" value="XM_001806194.1"/>
</dbReference>
<evidence type="ECO:0000256" key="3">
    <source>
        <dbReference type="ARBA" id="ARBA00022917"/>
    </source>
</evidence>
<dbReference type="KEGG" id="pno:SNOG_16119"/>
<keyword evidence="3" id="KW-0648">Protein biosynthesis</keyword>
<dbReference type="EMBL" id="CP069039">
    <property type="protein sequence ID" value="QRD04356.1"/>
    <property type="molecule type" value="Genomic_DNA"/>
</dbReference>
<dbReference type="PANTHER" id="PTHR10938:SF0">
    <property type="entry name" value="TRANSLATION INITIATION FACTOR IF-3, MITOCHONDRIAL"/>
    <property type="match status" value="1"/>
</dbReference>
<dbReference type="InterPro" id="IPR001288">
    <property type="entry name" value="Translation_initiation_fac_3"/>
</dbReference>
<dbReference type="AlphaFoldDB" id="A0A7U2I5P8"/>
<dbReference type="GO" id="GO:0003743">
    <property type="term" value="F:translation initiation factor activity"/>
    <property type="evidence" value="ECO:0007669"/>
    <property type="project" value="UniProtKB-KW"/>
</dbReference>
<sequence>MPPSHISGTSRALYRVFVAPTLRAPTSIPLLWAPAFAHSPSPTPSLASHTTIRTKTYVKDVARHALSDHYVLDGAIRSKRINFVDESGTFNPGMPLADALSRVNRVTHYLVQMTPGKVDEFGNQDPNDLPTCRVMSKIALREQHEKKLDLARRQAKGLGAGPAPKNMEFSWAIAGGDLKHRLSKLKEFLGDGRKVEVLMAPKKKGRTATEDEASGVIAAVRRAVEEVKGAKEVKSEGEVGGIMMLTIEGPKKKRQKDSKKEKSSEEEAAEAP</sequence>
<reference evidence="6" key="1">
    <citation type="journal article" date="2021" name="BMC Genomics">
        <title>Chromosome-level genome assembly and manually-curated proteome of model necrotroph Parastagonospora nodorum Sn15 reveals a genome-wide trove of candidate effector homologs, and redundancy of virulence-related functions within an accessory chromosome.</title>
        <authorList>
            <person name="Bertazzoni S."/>
            <person name="Jones D.A.B."/>
            <person name="Phan H.T."/>
            <person name="Tan K.-C."/>
            <person name="Hane J.K."/>
        </authorList>
    </citation>
    <scope>NUCLEOTIDE SEQUENCE [LARGE SCALE GENOMIC DNA]</scope>
    <source>
        <strain evidence="6">SN15 / ATCC MYA-4574 / FGSC 10173)</strain>
    </source>
</reference>
<keyword evidence="2" id="KW-0396">Initiation factor</keyword>
<dbReference type="SUPFAM" id="SSF55200">
    <property type="entry name" value="Translation initiation factor IF3, C-terminal domain"/>
    <property type="match status" value="1"/>
</dbReference>
<organism evidence="5 6">
    <name type="scientific">Phaeosphaeria nodorum (strain SN15 / ATCC MYA-4574 / FGSC 10173)</name>
    <name type="common">Glume blotch fungus</name>
    <name type="synonym">Parastagonospora nodorum</name>
    <dbReference type="NCBI Taxonomy" id="321614"/>
    <lineage>
        <taxon>Eukaryota</taxon>
        <taxon>Fungi</taxon>
        <taxon>Dikarya</taxon>
        <taxon>Ascomycota</taxon>
        <taxon>Pezizomycotina</taxon>
        <taxon>Dothideomycetes</taxon>
        <taxon>Pleosporomycetidae</taxon>
        <taxon>Pleosporales</taxon>
        <taxon>Pleosporineae</taxon>
        <taxon>Phaeosphaeriaceae</taxon>
        <taxon>Parastagonospora</taxon>
    </lineage>
</organism>
<dbReference type="OrthoDB" id="21573at2759"/>
<comment type="similarity">
    <text evidence="1">Belongs to the IF-3 family.</text>
</comment>
<keyword evidence="6" id="KW-1185">Reference proteome</keyword>
<proteinExistence type="inferred from homology"/>
<evidence type="ECO:0000256" key="2">
    <source>
        <dbReference type="ARBA" id="ARBA00022540"/>
    </source>
</evidence>
<dbReference type="Proteomes" id="UP000663193">
    <property type="component" value="Chromosome 17"/>
</dbReference>
<accession>A0A7U2I5P8</accession>
<name>A0A7U2I5P8_PHANO</name>
<dbReference type="FunFam" id="3.30.110.10:FF:000006">
    <property type="entry name" value="Probable translation initiation factor, mitochondrial"/>
    <property type="match status" value="1"/>
</dbReference>
<evidence type="ECO:0000313" key="5">
    <source>
        <dbReference type="EMBL" id="QRD04356.1"/>
    </source>
</evidence>
<dbReference type="Gene3D" id="3.30.110.10">
    <property type="entry name" value="Translation initiation factor 3 (IF-3), C-terminal domain"/>
    <property type="match status" value="1"/>
</dbReference>
<dbReference type="InterPro" id="IPR036788">
    <property type="entry name" value="T_IF-3_C_sf"/>
</dbReference>
<evidence type="ECO:0008006" key="7">
    <source>
        <dbReference type="Google" id="ProtNLM"/>
    </source>
</evidence>
<feature type="region of interest" description="Disordered" evidence="4">
    <location>
        <begin position="238"/>
        <end position="272"/>
    </location>
</feature>
<dbReference type="PANTHER" id="PTHR10938">
    <property type="entry name" value="TRANSLATION INITIATION FACTOR IF-3"/>
    <property type="match status" value="1"/>
</dbReference>
<evidence type="ECO:0000256" key="4">
    <source>
        <dbReference type="SAM" id="MobiDB-lite"/>
    </source>
</evidence>
<protein>
    <recommendedName>
        <fullName evidence="7">Translation initiation factor 3 C-terminal domain-containing protein</fullName>
    </recommendedName>
</protein>
<evidence type="ECO:0000313" key="6">
    <source>
        <dbReference type="Proteomes" id="UP000663193"/>
    </source>
</evidence>
<evidence type="ECO:0000256" key="1">
    <source>
        <dbReference type="ARBA" id="ARBA00005439"/>
    </source>
</evidence>